<gene>
    <name evidence="13" type="ORF">C8P63_12514</name>
</gene>
<organism evidence="13 14">
    <name type="scientific">Melghirimyces profundicolus</name>
    <dbReference type="NCBI Taxonomy" id="1242148"/>
    <lineage>
        <taxon>Bacteria</taxon>
        <taxon>Bacillati</taxon>
        <taxon>Bacillota</taxon>
        <taxon>Bacilli</taxon>
        <taxon>Bacillales</taxon>
        <taxon>Thermoactinomycetaceae</taxon>
        <taxon>Melghirimyces</taxon>
    </lineage>
</organism>
<evidence type="ECO:0000256" key="10">
    <source>
        <dbReference type="RuleBase" id="RU004106"/>
    </source>
</evidence>
<comment type="caution">
    <text evidence="13">The sequence shown here is derived from an EMBL/GenBank/DDBJ whole genome shotgun (WGS) entry which is preliminary data.</text>
</comment>
<dbReference type="OrthoDB" id="9805628at2"/>
<dbReference type="Proteomes" id="UP000244240">
    <property type="component" value="Unassembled WGS sequence"/>
</dbReference>
<dbReference type="InterPro" id="IPR050571">
    <property type="entry name" value="Class-IV_PLP-Dep_Aminotrnsfr"/>
</dbReference>
<evidence type="ECO:0000256" key="6">
    <source>
        <dbReference type="ARBA" id="ARBA00022576"/>
    </source>
</evidence>
<dbReference type="AlphaFoldDB" id="A0A2T6BCY3"/>
<dbReference type="CDD" id="cd01558">
    <property type="entry name" value="D-AAT_like"/>
    <property type="match status" value="1"/>
</dbReference>
<comment type="similarity">
    <text evidence="2 10">Belongs to the class-IV pyridoxal-phosphate-dependent aminotransferase family.</text>
</comment>
<dbReference type="PANTHER" id="PTHR42743">
    <property type="entry name" value="AMINO-ACID AMINOTRANSFERASE"/>
    <property type="match status" value="1"/>
</dbReference>
<reference evidence="13 14" key="1">
    <citation type="submission" date="2018-04" db="EMBL/GenBank/DDBJ databases">
        <title>Genomic Encyclopedia of Archaeal and Bacterial Type Strains, Phase II (KMG-II): from individual species to whole genera.</title>
        <authorList>
            <person name="Goeker M."/>
        </authorList>
    </citation>
    <scope>NUCLEOTIDE SEQUENCE [LARGE SCALE GENOMIC DNA]</scope>
    <source>
        <strain evidence="13 14">DSM 45787</strain>
    </source>
</reference>
<evidence type="ECO:0000313" key="13">
    <source>
        <dbReference type="EMBL" id="PTX53896.1"/>
    </source>
</evidence>
<dbReference type="FunFam" id="3.30.470.10:FF:000009">
    <property type="entry name" value="D-alanine aminotransferase"/>
    <property type="match status" value="1"/>
</dbReference>
<comment type="subunit">
    <text evidence="3">Homodimer.</text>
</comment>
<sequence length="278" mass="31274">MQILFDDKFIPRNQARVDIEDRGYQFGDGIYEVIRVYGGKMFCLEAHLRRFAKSASEIRMELPHSPERLQILLEELVRTNGLTEGNVYLQASRGTAPRNHPFPEHCRSQVVAYTMEASRPLQTLKEGIRAITDRDIRWLRCDIKSLNLLGAVLAKQNAVDRGCQEAILHRDGRVTEGSSTNVFMVREGTLITHPADNLILHGITREVVLELAREEGIPVREEAPSVEALFRADEVFITSTTMEVAPVISIDGRTVGEGSPGPVTRRLQNAFEKQIGKK</sequence>
<dbReference type="InterPro" id="IPR001544">
    <property type="entry name" value="Aminotrans_IV"/>
</dbReference>
<comment type="function">
    <text evidence="12">Acts on the D-isomers of alanine, leucine, aspartate, glutamate, aminobutyrate, norvaline and asparagine. The enzyme transfers an amino group from a substrate D-amino acid to the pyridoxal phosphate cofactor to form pyridoxamine and an alpha-keto acid in the first half-reaction.</text>
</comment>
<evidence type="ECO:0000256" key="12">
    <source>
        <dbReference type="RuleBase" id="RU004520"/>
    </source>
</evidence>
<dbReference type="GO" id="GO:0005829">
    <property type="term" value="C:cytosol"/>
    <property type="evidence" value="ECO:0007669"/>
    <property type="project" value="TreeGrafter"/>
</dbReference>
<dbReference type="GO" id="GO:0046416">
    <property type="term" value="P:D-amino acid metabolic process"/>
    <property type="evidence" value="ECO:0007669"/>
    <property type="project" value="InterPro"/>
</dbReference>
<dbReference type="Gene3D" id="3.20.10.10">
    <property type="entry name" value="D-amino Acid Aminotransferase, subunit A, domain 2"/>
    <property type="match status" value="1"/>
</dbReference>
<dbReference type="GO" id="GO:0030170">
    <property type="term" value="F:pyridoxal phosphate binding"/>
    <property type="evidence" value="ECO:0007669"/>
    <property type="project" value="InterPro"/>
</dbReference>
<dbReference type="InterPro" id="IPR043131">
    <property type="entry name" value="BCAT-like_N"/>
</dbReference>
<dbReference type="Gene3D" id="3.30.470.10">
    <property type="match status" value="1"/>
</dbReference>
<dbReference type="NCBIfam" id="NF005209">
    <property type="entry name" value="PRK06680.1"/>
    <property type="match status" value="1"/>
</dbReference>
<evidence type="ECO:0000256" key="11">
    <source>
        <dbReference type="RuleBase" id="RU004516"/>
    </source>
</evidence>
<proteinExistence type="inferred from homology"/>
<dbReference type="FunFam" id="3.20.10.10:FF:000002">
    <property type="entry name" value="D-alanine aminotransferase"/>
    <property type="match status" value="1"/>
</dbReference>
<evidence type="ECO:0000256" key="7">
    <source>
        <dbReference type="ARBA" id="ARBA00022679"/>
    </source>
</evidence>
<dbReference type="InterPro" id="IPR043132">
    <property type="entry name" value="BCAT-like_C"/>
</dbReference>
<dbReference type="GO" id="GO:0008652">
    <property type="term" value="P:amino acid biosynthetic process"/>
    <property type="evidence" value="ECO:0007669"/>
    <property type="project" value="UniProtKB-ARBA"/>
</dbReference>
<comment type="catalytic activity">
    <reaction evidence="9 12">
        <text>D-alanine + 2-oxoglutarate = D-glutamate + pyruvate</text>
        <dbReference type="Rhea" id="RHEA:15869"/>
        <dbReference type="ChEBI" id="CHEBI:15361"/>
        <dbReference type="ChEBI" id="CHEBI:16810"/>
        <dbReference type="ChEBI" id="CHEBI:29986"/>
        <dbReference type="ChEBI" id="CHEBI:57416"/>
        <dbReference type="EC" id="2.6.1.21"/>
    </reaction>
</comment>
<dbReference type="GO" id="GO:0046394">
    <property type="term" value="P:carboxylic acid biosynthetic process"/>
    <property type="evidence" value="ECO:0007669"/>
    <property type="project" value="UniProtKB-ARBA"/>
</dbReference>
<dbReference type="PANTHER" id="PTHR42743:SF10">
    <property type="entry name" value="D-ALANINE AMINOTRANSFERASE"/>
    <property type="match status" value="1"/>
</dbReference>
<name>A0A2T6BCY3_9BACL</name>
<evidence type="ECO:0000256" key="4">
    <source>
        <dbReference type="ARBA" id="ARBA00012874"/>
    </source>
</evidence>
<keyword evidence="6" id="KW-0032">Aminotransferase</keyword>
<dbReference type="PROSITE" id="PS00770">
    <property type="entry name" value="AA_TRANSFER_CLASS_4"/>
    <property type="match status" value="1"/>
</dbReference>
<dbReference type="EC" id="2.6.1.21" evidence="4 12"/>
<dbReference type="InterPro" id="IPR018300">
    <property type="entry name" value="Aminotrans_IV_CS"/>
</dbReference>
<evidence type="ECO:0000256" key="9">
    <source>
        <dbReference type="ARBA" id="ARBA00047911"/>
    </source>
</evidence>
<dbReference type="InterPro" id="IPR005784">
    <property type="entry name" value="D_amino_transT"/>
</dbReference>
<evidence type="ECO:0000256" key="2">
    <source>
        <dbReference type="ARBA" id="ARBA00009320"/>
    </source>
</evidence>
<evidence type="ECO:0000313" key="14">
    <source>
        <dbReference type="Proteomes" id="UP000244240"/>
    </source>
</evidence>
<evidence type="ECO:0000256" key="5">
    <source>
        <dbReference type="ARBA" id="ARBA00021779"/>
    </source>
</evidence>
<dbReference type="Pfam" id="PF01063">
    <property type="entry name" value="Aminotran_4"/>
    <property type="match status" value="1"/>
</dbReference>
<evidence type="ECO:0000256" key="3">
    <source>
        <dbReference type="ARBA" id="ARBA00011738"/>
    </source>
</evidence>
<evidence type="ECO:0000256" key="1">
    <source>
        <dbReference type="ARBA" id="ARBA00001933"/>
    </source>
</evidence>
<dbReference type="GO" id="GO:0047810">
    <property type="term" value="F:D-alanine-2-oxoglutarate aminotransferase activity"/>
    <property type="evidence" value="ECO:0007669"/>
    <property type="project" value="UniProtKB-EC"/>
</dbReference>
<accession>A0A2T6BCY3</accession>
<keyword evidence="14" id="KW-1185">Reference proteome</keyword>
<dbReference type="SUPFAM" id="SSF56752">
    <property type="entry name" value="D-aminoacid aminotransferase-like PLP-dependent enzymes"/>
    <property type="match status" value="1"/>
</dbReference>
<keyword evidence="8 11" id="KW-0663">Pyridoxal phosphate</keyword>
<dbReference type="EMBL" id="QBKR01000025">
    <property type="protein sequence ID" value="PTX53896.1"/>
    <property type="molecule type" value="Genomic_DNA"/>
</dbReference>
<comment type="cofactor">
    <cofactor evidence="1 11">
        <name>pyridoxal 5'-phosphate</name>
        <dbReference type="ChEBI" id="CHEBI:597326"/>
    </cofactor>
</comment>
<keyword evidence="7" id="KW-0808">Transferase</keyword>
<dbReference type="NCBIfam" id="TIGR01121">
    <property type="entry name" value="D_amino_aminoT"/>
    <property type="match status" value="1"/>
</dbReference>
<dbReference type="InterPro" id="IPR036038">
    <property type="entry name" value="Aminotransferase-like"/>
</dbReference>
<protein>
    <recommendedName>
        <fullName evidence="5 12">D-alanine aminotransferase</fullName>
        <ecNumber evidence="4 12">2.6.1.21</ecNumber>
    </recommendedName>
</protein>
<evidence type="ECO:0000256" key="8">
    <source>
        <dbReference type="ARBA" id="ARBA00022898"/>
    </source>
</evidence>